<accession>A0A1L9WHK5</accession>
<evidence type="ECO:0000256" key="2">
    <source>
        <dbReference type="SAM" id="SignalP"/>
    </source>
</evidence>
<feature type="chain" id="PRO_5013041531" evidence="2">
    <location>
        <begin position="23"/>
        <end position="289"/>
    </location>
</feature>
<sequence length="289" mass="32031">MQLKPWTAILGVTAITIQGTAATKDNVQNGTIITVLGPTKLQEHVGESFLVCLNYSSTDESGTPYMLYIDQGATVVHPSSNRTIDFDGPDEPLLGCMQHFASNMSLVAEDWTVVHEYDTGSIPAARANVSWLVEQGAQGLHPVGTKLARISSLPSSDANETDTTTTTLEARDEDQASSSQLGARSFSHYWAFLSDYKKCASEDFQVKYAGECHNYNSKFKSVQFENPSGSLWLEMEIWPHHRCIKGNGRKLVIYPLEMNECHTRDTYSFFGRFRGKKNALAWLSSSSNL</sequence>
<keyword evidence="4" id="KW-1185">Reference proteome</keyword>
<organism evidence="3 4">
    <name type="scientific">Aspergillus aculeatus (strain ATCC 16872 / CBS 172.66 / WB 5094)</name>
    <dbReference type="NCBI Taxonomy" id="690307"/>
    <lineage>
        <taxon>Eukaryota</taxon>
        <taxon>Fungi</taxon>
        <taxon>Dikarya</taxon>
        <taxon>Ascomycota</taxon>
        <taxon>Pezizomycotina</taxon>
        <taxon>Eurotiomycetes</taxon>
        <taxon>Eurotiomycetidae</taxon>
        <taxon>Eurotiales</taxon>
        <taxon>Aspergillaceae</taxon>
        <taxon>Aspergillus</taxon>
        <taxon>Aspergillus subgen. Circumdati</taxon>
    </lineage>
</organism>
<dbReference type="OMA" id="IQHTDAV"/>
<reference evidence="4" key="1">
    <citation type="journal article" date="2017" name="Genome Biol.">
        <title>Comparative genomics reveals high biological diversity and specific adaptations in the industrially and medically important fungal genus Aspergillus.</title>
        <authorList>
            <person name="de Vries R.P."/>
            <person name="Riley R."/>
            <person name="Wiebenga A."/>
            <person name="Aguilar-Osorio G."/>
            <person name="Amillis S."/>
            <person name="Uchima C.A."/>
            <person name="Anderluh G."/>
            <person name="Asadollahi M."/>
            <person name="Askin M."/>
            <person name="Barry K."/>
            <person name="Battaglia E."/>
            <person name="Bayram O."/>
            <person name="Benocci T."/>
            <person name="Braus-Stromeyer S.A."/>
            <person name="Caldana C."/>
            <person name="Canovas D."/>
            <person name="Cerqueira G.C."/>
            <person name="Chen F."/>
            <person name="Chen W."/>
            <person name="Choi C."/>
            <person name="Clum A."/>
            <person name="Dos Santos R.A."/>
            <person name="Damasio A.R."/>
            <person name="Diallinas G."/>
            <person name="Emri T."/>
            <person name="Fekete E."/>
            <person name="Flipphi M."/>
            <person name="Freyberg S."/>
            <person name="Gallo A."/>
            <person name="Gournas C."/>
            <person name="Habgood R."/>
            <person name="Hainaut M."/>
            <person name="Harispe M.L."/>
            <person name="Henrissat B."/>
            <person name="Hilden K.S."/>
            <person name="Hope R."/>
            <person name="Hossain A."/>
            <person name="Karabika E."/>
            <person name="Karaffa L."/>
            <person name="Karanyi Z."/>
            <person name="Krasevec N."/>
            <person name="Kuo A."/>
            <person name="Kusch H."/>
            <person name="LaButti K."/>
            <person name="Lagendijk E.L."/>
            <person name="Lapidus A."/>
            <person name="Levasseur A."/>
            <person name="Lindquist E."/>
            <person name="Lipzen A."/>
            <person name="Logrieco A.F."/>
            <person name="MacCabe A."/>
            <person name="Maekelae M.R."/>
            <person name="Malavazi I."/>
            <person name="Melin P."/>
            <person name="Meyer V."/>
            <person name="Mielnichuk N."/>
            <person name="Miskei M."/>
            <person name="Molnar A.P."/>
            <person name="Mule G."/>
            <person name="Ngan C.Y."/>
            <person name="Orejas M."/>
            <person name="Orosz E."/>
            <person name="Ouedraogo J.P."/>
            <person name="Overkamp K.M."/>
            <person name="Park H.-S."/>
            <person name="Perrone G."/>
            <person name="Piumi F."/>
            <person name="Punt P.J."/>
            <person name="Ram A.F."/>
            <person name="Ramon A."/>
            <person name="Rauscher S."/>
            <person name="Record E."/>
            <person name="Riano-Pachon D.M."/>
            <person name="Robert V."/>
            <person name="Roehrig J."/>
            <person name="Ruller R."/>
            <person name="Salamov A."/>
            <person name="Salih N.S."/>
            <person name="Samson R.A."/>
            <person name="Sandor E."/>
            <person name="Sanguinetti M."/>
            <person name="Schuetze T."/>
            <person name="Sepcic K."/>
            <person name="Shelest E."/>
            <person name="Sherlock G."/>
            <person name="Sophianopoulou V."/>
            <person name="Squina F.M."/>
            <person name="Sun H."/>
            <person name="Susca A."/>
            <person name="Todd R.B."/>
            <person name="Tsang A."/>
            <person name="Unkles S.E."/>
            <person name="van de Wiele N."/>
            <person name="van Rossen-Uffink D."/>
            <person name="Oliveira J.V."/>
            <person name="Vesth T.C."/>
            <person name="Visser J."/>
            <person name="Yu J.-H."/>
            <person name="Zhou M."/>
            <person name="Andersen M.R."/>
            <person name="Archer D.B."/>
            <person name="Baker S.E."/>
            <person name="Benoit I."/>
            <person name="Brakhage A.A."/>
            <person name="Braus G.H."/>
            <person name="Fischer R."/>
            <person name="Frisvad J.C."/>
            <person name="Goldman G.H."/>
            <person name="Houbraken J."/>
            <person name="Oakley B."/>
            <person name="Pocsi I."/>
            <person name="Scazzocchio C."/>
            <person name="Seiboth B."/>
            <person name="vanKuyk P.A."/>
            <person name="Wortman J."/>
            <person name="Dyer P.S."/>
            <person name="Grigoriev I.V."/>
        </authorList>
    </citation>
    <scope>NUCLEOTIDE SEQUENCE [LARGE SCALE GENOMIC DNA]</scope>
    <source>
        <strain evidence="4">ATCC 16872 / CBS 172.66 / WB 5094</strain>
    </source>
</reference>
<dbReference type="OrthoDB" id="4398414at2759"/>
<dbReference type="GeneID" id="30977782"/>
<dbReference type="VEuPathDB" id="FungiDB:ASPACDRAFT_64136"/>
<evidence type="ECO:0000313" key="4">
    <source>
        <dbReference type="Proteomes" id="UP000184546"/>
    </source>
</evidence>
<dbReference type="EMBL" id="KV878988">
    <property type="protein sequence ID" value="OJJ95648.1"/>
    <property type="molecule type" value="Genomic_DNA"/>
</dbReference>
<protein>
    <submittedName>
        <fullName evidence="3">Uncharacterized protein</fullName>
    </submittedName>
</protein>
<gene>
    <name evidence="3" type="ORF">ASPACDRAFT_64136</name>
</gene>
<dbReference type="AlphaFoldDB" id="A0A1L9WHK5"/>
<dbReference type="Proteomes" id="UP000184546">
    <property type="component" value="Unassembled WGS sequence"/>
</dbReference>
<dbReference type="RefSeq" id="XP_020051988.1">
    <property type="nucleotide sequence ID" value="XM_020203968.1"/>
</dbReference>
<evidence type="ECO:0000313" key="3">
    <source>
        <dbReference type="EMBL" id="OJJ95648.1"/>
    </source>
</evidence>
<evidence type="ECO:0000256" key="1">
    <source>
        <dbReference type="SAM" id="MobiDB-lite"/>
    </source>
</evidence>
<name>A0A1L9WHK5_ASPA1</name>
<proteinExistence type="predicted"/>
<feature type="region of interest" description="Disordered" evidence="1">
    <location>
        <begin position="152"/>
        <end position="179"/>
    </location>
</feature>
<keyword evidence="2" id="KW-0732">Signal</keyword>
<feature type="signal peptide" evidence="2">
    <location>
        <begin position="1"/>
        <end position="22"/>
    </location>
</feature>